<feature type="region of interest" description="Disordered" evidence="1">
    <location>
        <begin position="414"/>
        <end position="448"/>
    </location>
</feature>
<proteinExistence type="predicted"/>
<feature type="compositionally biased region" description="Polar residues" evidence="1">
    <location>
        <begin position="118"/>
        <end position="136"/>
    </location>
</feature>
<keyword evidence="3" id="KW-1185">Reference proteome</keyword>
<feature type="region of interest" description="Disordered" evidence="1">
    <location>
        <begin position="500"/>
        <end position="550"/>
    </location>
</feature>
<feature type="region of interest" description="Disordered" evidence="1">
    <location>
        <begin position="118"/>
        <end position="147"/>
    </location>
</feature>
<sequence length="578" mass="62260">MSCVDSAFIKNRNRRFTKGLKHLAVKRLEASQCALPIQTLNPVLPIETVVSKSQSLADKILSQLDAPIAESRKTGSHVIPHNPTLSSCYRASVPPKHGLDGSRRRNTNHVAACDSGRTVTSPKINRRNVSGRSATSCRLPHPPQSGRMSQLANRVEMLLLQDTHSSESFPTARSASASYVQHDTLNNVGSPCGLETADLVDSKTSTNGLQVPSSHNSPWYRYCRPQAPEPQPISSSSRPSFTPIPCAIPQPAEPHYPHYLDQPTDAEMSSGSCRFGSHLESHLCAEASVDANSLHLTALEMDTDQENRYWDSAFTLPPPPLPSLPSSSSVDLTTGDELDCPGEVRCDRFPSPPLFLSTVANGEPTAPFQTRLTVSANYLTFGPLSPITNILPNATLSGSRQPKWSATNFRSHTYARGSSASPSRLPTPFSTGADSDSESSTSSLPSPPPHIVECVLSLSDPMLRPIEPHVCPLVLNAKLPALTSTHVSLTGLARPTVLKRGAPDGAEQQSSADSTVVEGTHRNKLETESIAFSERSATPVSHSPKKSRTHLLVPSEHSAFLPVGSARSFEHRVSSPCM</sequence>
<feature type="compositionally biased region" description="Polar residues" evidence="1">
    <location>
        <begin position="414"/>
        <end position="434"/>
    </location>
</feature>
<comment type="caution">
    <text evidence="2">The sequence shown here is derived from an EMBL/GenBank/DDBJ whole genome shotgun (WGS) entry which is preliminary data.</text>
</comment>
<evidence type="ECO:0000313" key="2">
    <source>
        <dbReference type="EMBL" id="KAF8569769.1"/>
    </source>
</evidence>
<protein>
    <submittedName>
        <fullName evidence="2">Uncharacterized protein</fullName>
    </submittedName>
</protein>
<organism evidence="2 3">
    <name type="scientific">Paragonimus westermani</name>
    <dbReference type="NCBI Taxonomy" id="34504"/>
    <lineage>
        <taxon>Eukaryota</taxon>
        <taxon>Metazoa</taxon>
        <taxon>Spiralia</taxon>
        <taxon>Lophotrochozoa</taxon>
        <taxon>Platyhelminthes</taxon>
        <taxon>Trematoda</taxon>
        <taxon>Digenea</taxon>
        <taxon>Plagiorchiida</taxon>
        <taxon>Troglotremata</taxon>
        <taxon>Troglotrematidae</taxon>
        <taxon>Paragonimus</taxon>
    </lineage>
</organism>
<name>A0A8T0DPB6_9TREM</name>
<accession>A0A8T0DPB6</accession>
<dbReference type="Proteomes" id="UP000699462">
    <property type="component" value="Unassembled WGS sequence"/>
</dbReference>
<gene>
    <name evidence="2" type="ORF">P879_05907</name>
</gene>
<reference evidence="2 3" key="1">
    <citation type="submission" date="2019-07" db="EMBL/GenBank/DDBJ databases">
        <title>Annotation for the trematode Paragonimus westermani.</title>
        <authorList>
            <person name="Choi Y.-J."/>
        </authorList>
    </citation>
    <scope>NUCLEOTIDE SEQUENCE [LARGE SCALE GENOMIC DNA]</scope>
    <source>
        <strain evidence="2">180907_Pwestermani</strain>
    </source>
</reference>
<dbReference type="OrthoDB" id="6263804at2759"/>
<evidence type="ECO:0000313" key="3">
    <source>
        <dbReference type="Proteomes" id="UP000699462"/>
    </source>
</evidence>
<dbReference type="AlphaFoldDB" id="A0A8T0DPB6"/>
<evidence type="ECO:0000256" key="1">
    <source>
        <dbReference type="SAM" id="MobiDB-lite"/>
    </source>
</evidence>
<dbReference type="EMBL" id="JTDF01001606">
    <property type="protein sequence ID" value="KAF8569769.1"/>
    <property type="molecule type" value="Genomic_DNA"/>
</dbReference>